<protein>
    <submittedName>
        <fullName evidence="1">Uncharacterized protein</fullName>
    </submittedName>
</protein>
<dbReference type="Gene3D" id="3.40.630.30">
    <property type="match status" value="1"/>
</dbReference>
<dbReference type="PROSITE" id="PS51186">
    <property type="entry name" value="GNAT"/>
    <property type="match status" value="1"/>
</dbReference>
<dbReference type="InterPro" id="IPR000182">
    <property type="entry name" value="GNAT_dom"/>
</dbReference>
<gene>
    <name evidence="1" type="ORF">B7C51_22955</name>
</gene>
<dbReference type="CDD" id="cd04301">
    <property type="entry name" value="NAT_SF"/>
    <property type="match status" value="1"/>
</dbReference>
<dbReference type="GeneID" id="64219181"/>
<dbReference type="SUPFAM" id="SSF55729">
    <property type="entry name" value="Acyl-CoA N-acyltransferases (Nat)"/>
    <property type="match status" value="1"/>
</dbReference>
<name>A0A1V0UYT4_9BACL</name>
<organism evidence="1 2">
    <name type="scientific">Paenibacillus larvae subsp. pulvifaciens</name>
    <dbReference type="NCBI Taxonomy" id="1477"/>
    <lineage>
        <taxon>Bacteria</taxon>
        <taxon>Bacillati</taxon>
        <taxon>Bacillota</taxon>
        <taxon>Bacilli</taxon>
        <taxon>Bacillales</taxon>
        <taxon>Paenibacillaceae</taxon>
        <taxon>Paenibacillus</taxon>
    </lineage>
</organism>
<proteinExistence type="predicted"/>
<evidence type="ECO:0000313" key="2">
    <source>
        <dbReference type="Proteomes" id="UP000192727"/>
    </source>
</evidence>
<reference evidence="1 2" key="1">
    <citation type="submission" date="2017-03" db="EMBL/GenBank/DDBJ databases">
        <title>Paenibacillus larvae genome sequencing.</title>
        <authorList>
            <person name="Dingman D.W."/>
        </authorList>
    </citation>
    <scope>NUCLEOTIDE SEQUENCE [LARGE SCALE GENOMIC DNA]</scope>
    <source>
        <strain evidence="1 2">SAG 10367</strain>
    </source>
</reference>
<dbReference type="AlphaFoldDB" id="A0A1V0UYT4"/>
<dbReference type="GO" id="GO:0016747">
    <property type="term" value="F:acyltransferase activity, transferring groups other than amino-acyl groups"/>
    <property type="evidence" value="ECO:0007669"/>
    <property type="project" value="InterPro"/>
</dbReference>
<dbReference type="Pfam" id="PF00583">
    <property type="entry name" value="Acetyltransf_1"/>
    <property type="match status" value="1"/>
</dbReference>
<dbReference type="RefSeq" id="WP_079940710.1">
    <property type="nucleotide sequence ID" value="NZ_CP020327.1"/>
</dbReference>
<accession>A0A1V0UYT4</accession>
<dbReference type="InterPro" id="IPR016181">
    <property type="entry name" value="Acyl_CoA_acyltransferase"/>
</dbReference>
<sequence>MNSNYNIKYKLLSEKDLTKELLDHFNRFQEVKNVWRIIDNKKALIEHPFVEQWSSEEKSNLITGHFTECIKNGGCVFAAFYENHVIAFASLPYDFFGSSNQYVDLAELYTSFEFRGLGTGKQLFALCAEKARQWGAKKLYISAHSAEETQAFYRSVGCVDAVEINQQLSDKEPFDIQMEYIL</sequence>
<dbReference type="EMBL" id="CP020557">
    <property type="protein sequence ID" value="ARF70090.1"/>
    <property type="molecule type" value="Genomic_DNA"/>
</dbReference>
<evidence type="ECO:0000313" key="1">
    <source>
        <dbReference type="EMBL" id="ARF70090.1"/>
    </source>
</evidence>
<dbReference type="Proteomes" id="UP000192727">
    <property type="component" value="Chromosome"/>
</dbReference>